<dbReference type="InterPro" id="IPR001828">
    <property type="entry name" value="ANF_lig-bd_rcpt"/>
</dbReference>
<evidence type="ECO:0000256" key="4">
    <source>
        <dbReference type="ARBA" id="ARBA00023136"/>
    </source>
</evidence>
<dbReference type="AlphaFoldDB" id="A0A2G9HB56"/>
<evidence type="ECO:0000256" key="1">
    <source>
        <dbReference type="ARBA" id="ARBA00004370"/>
    </source>
</evidence>
<dbReference type="PANTHER" id="PTHR34836:SF7">
    <property type="entry name" value="RECEPTOR LIGAND BINDING REGION DOMAIN-CONTAINING PROTEIN"/>
    <property type="match status" value="1"/>
</dbReference>
<dbReference type="Gene3D" id="3.40.50.2300">
    <property type="match status" value="2"/>
</dbReference>
<dbReference type="InterPro" id="IPR028082">
    <property type="entry name" value="Peripla_BP_I"/>
</dbReference>
<keyword evidence="7" id="KW-1185">Reference proteome</keyword>
<feature type="domain" description="Receptor ligand binding region" evidence="5">
    <location>
        <begin position="23"/>
        <end position="366"/>
    </location>
</feature>
<comment type="subcellular location">
    <subcellularLocation>
        <location evidence="1">Membrane</location>
    </subcellularLocation>
</comment>
<dbReference type="STRING" id="429701.A0A2G9HB56"/>
<dbReference type="InterPro" id="IPR044440">
    <property type="entry name" value="GABAb_receptor_plant_PBP1"/>
</dbReference>
<evidence type="ECO:0000313" key="7">
    <source>
        <dbReference type="Proteomes" id="UP000231279"/>
    </source>
</evidence>
<evidence type="ECO:0000259" key="5">
    <source>
        <dbReference type="Pfam" id="PF01094"/>
    </source>
</evidence>
<gene>
    <name evidence="6" type="ORF">CDL12_12632</name>
</gene>
<keyword evidence="3" id="KW-1133">Transmembrane helix</keyword>
<dbReference type="FunFam" id="3.40.50.2300:FF:000188">
    <property type="entry name" value="Glutamate receptor"/>
    <property type="match status" value="1"/>
</dbReference>
<dbReference type="Pfam" id="PF01094">
    <property type="entry name" value="ANF_receptor"/>
    <property type="match status" value="1"/>
</dbReference>
<evidence type="ECO:0000313" key="6">
    <source>
        <dbReference type="EMBL" id="PIN14729.1"/>
    </source>
</evidence>
<keyword evidence="2" id="KW-0812">Transmembrane</keyword>
<dbReference type="CDD" id="cd19990">
    <property type="entry name" value="PBP1_GABAb_receptor_plant"/>
    <property type="match status" value="1"/>
</dbReference>
<comment type="caution">
    <text evidence="6">The sequence shown here is derived from an EMBL/GenBank/DDBJ whole genome shotgun (WGS) entry which is preliminary data.</text>
</comment>
<dbReference type="PANTHER" id="PTHR34836">
    <property type="entry name" value="OS06G0188250 PROTEIN"/>
    <property type="match status" value="1"/>
</dbReference>
<evidence type="ECO:0000256" key="2">
    <source>
        <dbReference type="ARBA" id="ARBA00022692"/>
    </source>
</evidence>
<name>A0A2G9HB56_9LAMI</name>
<dbReference type="GO" id="GO:0016020">
    <property type="term" value="C:membrane"/>
    <property type="evidence" value="ECO:0007669"/>
    <property type="project" value="UniProtKB-SubCell"/>
</dbReference>
<sequence>MQSLVDIGVVQDLNSPFDAMINLCIQMAISDFYLGHPNYTKRLRLRTKHAHSTLDVDLAELLEHEHVQGILGPPQRSTEDTFIAEIGSKVHIPIISFTARTSTLSTTQNHYYVRTTIDDAVQTRALAAICRRFEWTEVVFLYEDTEYSYRFLSHLNKALQEEEIGLTHIIPIPTSAKNNDIFQELSILNTKQITVFLVHMNPSLCFWLFNLAEKIGMMSDRYAWIITDSSSNFLNSMDLNTRYSMEGVIGIRPYVPLSKDLANFQERWRMNLKKNKGTIMALNVYGLWAYDTITALATAIEKIGPVNSSSLYVNGTKGTNLRISSYGPQLLRELSSNTKFRGLSGDFQLIDGKLKPSAFEIFNIVGTGEKRVGFWSPERGIIRELSSSNLKELKKKTKGLGSYNRGPESWSSMEIWI</sequence>
<evidence type="ECO:0000256" key="3">
    <source>
        <dbReference type="ARBA" id="ARBA00022989"/>
    </source>
</evidence>
<protein>
    <recommendedName>
        <fullName evidence="5">Receptor ligand binding region domain-containing protein</fullName>
    </recommendedName>
</protein>
<accession>A0A2G9HB56</accession>
<reference evidence="7" key="1">
    <citation type="journal article" date="2018" name="Gigascience">
        <title>Genome assembly of the Pink Ipe (Handroanthus impetiginosus, Bignoniaceae), a highly valued, ecologically keystone Neotropical timber forest tree.</title>
        <authorList>
            <person name="Silva-Junior O.B."/>
            <person name="Grattapaglia D."/>
            <person name="Novaes E."/>
            <person name="Collevatti R.G."/>
        </authorList>
    </citation>
    <scope>NUCLEOTIDE SEQUENCE [LARGE SCALE GENOMIC DNA]</scope>
    <source>
        <strain evidence="7">cv. UFG-1</strain>
    </source>
</reference>
<dbReference type="EMBL" id="NKXS01002228">
    <property type="protein sequence ID" value="PIN14729.1"/>
    <property type="molecule type" value="Genomic_DNA"/>
</dbReference>
<dbReference type="OrthoDB" id="5984008at2759"/>
<keyword evidence="4" id="KW-0472">Membrane</keyword>
<dbReference type="InterPro" id="IPR015683">
    <property type="entry name" value="Ionotropic_Glu_rcpt"/>
</dbReference>
<dbReference type="Proteomes" id="UP000231279">
    <property type="component" value="Unassembled WGS sequence"/>
</dbReference>
<dbReference type="SUPFAM" id="SSF53822">
    <property type="entry name" value="Periplasmic binding protein-like I"/>
    <property type="match status" value="1"/>
</dbReference>
<proteinExistence type="predicted"/>
<organism evidence="6 7">
    <name type="scientific">Handroanthus impetiginosus</name>
    <dbReference type="NCBI Taxonomy" id="429701"/>
    <lineage>
        <taxon>Eukaryota</taxon>
        <taxon>Viridiplantae</taxon>
        <taxon>Streptophyta</taxon>
        <taxon>Embryophyta</taxon>
        <taxon>Tracheophyta</taxon>
        <taxon>Spermatophyta</taxon>
        <taxon>Magnoliopsida</taxon>
        <taxon>eudicotyledons</taxon>
        <taxon>Gunneridae</taxon>
        <taxon>Pentapetalae</taxon>
        <taxon>asterids</taxon>
        <taxon>lamiids</taxon>
        <taxon>Lamiales</taxon>
        <taxon>Bignoniaceae</taxon>
        <taxon>Crescentiina</taxon>
        <taxon>Tabebuia alliance</taxon>
        <taxon>Handroanthus</taxon>
    </lineage>
</organism>